<keyword evidence="2" id="KW-1185">Reference proteome</keyword>
<protein>
    <submittedName>
        <fullName evidence="1">Uncharacterized protein</fullName>
    </submittedName>
</protein>
<dbReference type="Proteomes" id="UP000796880">
    <property type="component" value="Unassembled WGS sequence"/>
</dbReference>
<sequence length="96" mass="10926">MVGFSVLLFQSLISITLSSRSFWKKLMRFMATTVPDRLGFLVPSMTFFISGGRLRKRRTTTTTITIFLALCPSTLADYTGVDHYVPFFETMASREI</sequence>
<dbReference type="EMBL" id="VOIH02000008">
    <property type="protein sequence ID" value="KAF3439302.1"/>
    <property type="molecule type" value="Genomic_DNA"/>
</dbReference>
<comment type="caution">
    <text evidence="1">The sequence shown here is derived from an EMBL/GenBank/DDBJ whole genome shotgun (WGS) entry which is preliminary data.</text>
</comment>
<accession>A0A8K0GS20</accession>
<organism evidence="1 2">
    <name type="scientific">Rhamnella rubrinervis</name>
    <dbReference type="NCBI Taxonomy" id="2594499"/>
    <lineage>
        <taxon>Eukaryota</taxon>
        <taxon>Viridiplantae</taxon>
        <taxon>Streptophyta</taxon>
        <taxon>Embryophyta</taxon>
        <taxon>Tracheophyta</taxon>
        <taxon>Spermatophyta</taxon>
        <taxon>Magnoliopsida</taxon>
        <taxon>eudicotyledons</taxon>
        <taxon>Gunneridae</taxon>
        <taxon>Pentapetalae</taxon>
        <taxon>rosids</taxon>
        <taxon>fabids</taxon>
        <taxon>Rosales</taxon>
        <taxon>Rhamnaceae</taxon>
        <taxon>rhamnoid group</taxon>
        <taxon>Rhamneae</taxon>
        <taxon>Rhamnella</taxon>
    </lineage>
</organism>
<reference evidence="1" key="1">
    <citation type="submission" date="2020-03" db="EMBL/GenBank/DDBJ databases">
        <title>A high-quality chromosome-level genome assembly of a woody plant with both climbing and erect habits, Rhamnella rubrinervis.</title>
        <authorList>
            <person name="Lu Z."/>
            <person name="Yang Y."/>
            <person name="Zhu X."/>
            <person name="Sun Y."/>
        </authorList>
    </citation>
    <scope>NUCLEOTIDE SEQUENCE</scope>
    <source>
        <strain evidence="1">BYM</strain>
        <tissue evidence="1">Leaf</tissue>
    </source>
</reference>
<name>A0A8K0GS20_9ROSA</name>
<evidence type="ECO:0000313" key="1">
    <source>
        <dbReference type="EMBL" id="KAF3439302.1"/>
    </source>
</evidence>
<gene>
    <name evidence="1" type="ORF">FNV43_RR17578</name>
</gene>
<dbReference type="AlphaFoldDB" id="A0A8K0GS20"/>
<proteinExistence type="predicted"/>
<evidence type="ECO:0000313" key="2">
    <source>
        <dbReference type="Proteomes" id="UP000796880"/>
    </source>
</evidence>